<name>A0ACC1KQR4_9FUNG</name>
<dbReference type="EMBL" id="JANBUP010004739">
    <property type="protein sequence ID" value="KAJ2793347.1"/>
    <property type="molecule type" value="Genomic_DNA"/>
</dbReference>
<reference evidence="1" key="1">
    <citation type="submission" date="2022-07" db="EMBL/GenBank/DDBJ databases">
        <title>Phylogenomic reconstructions and comparative analyses of Kickxellomycotina fungi.</title>
        <authorList>
            <person name="Reynolds N.K."/>
            <person name="Stajich J.E."/>
            <person name="Barry K."/>
            <person name="Grigoriev I.V."/>
            <person name="Crous P."/>
            <person name="Smith M.E."/>
        </authorList>
    </citation>
    <scope>NUCLEOTIDE SEQUENCE</scope>
    <source>
        <strain evidence="1">CBS 102833</strain>
    </source>
</reference>
<comment type="caution">
    <text evidence="1">The sequence shown here is derived from an EMBL/GenBank/DDBJ whole genome shotgun (WGS) entry which is preliminary data.</text>
</comment>
<accession>A0ACC1KQR4</accession>
<sequence length="59" mass="6729">MEIDAYDDTFLIPIPIMVADALVELKLTFAIEDYEWSLFEYLGDLDTIEQGSDTSKPLL</sequence>
<organism evidence="1 2">
    <name type="scientific">Coemansia furcata</name>
    <dbReference type="NCBI Taxonomy" id="417177"/>
    <lineage>
        <taxon>Eukaryota</taxon>
        <taxon>Fungi</taxon>
        <taxon>Fungi incertae sedis</taxon>
        <taxon>Zoopagomycota</taxon>
        <taxon>Kickxellomycotina</taxon>
        <taxon>Kickxellomycetes</taxon>
        <taxon>Kickxellales</taxon>
        <taxon>Kickxellaceae</taxon>
        <taxon>Coemansia</taxon>
    </lineage>
</organism>
<dbReference type="Proteomes" id="UP001140096">
    <property type="component" value="Unassembled WGS sequence"/>
</dbReference>
<keyword evidence="2" id="KW-1185">Reference proteome</keyword>
<gene>
    <name evidence="1" type="ORF">H4S07_007081</name>
</gene>
<protein>
    <submittedName>
        <fullName evidence="1">Uncharacterized protein</fullName>
    </submittedName>
</protein>
<evidence type="ECO:0000313" key="1">
    <source>
        <dbReference type="EMBL" id="KAJ2793347.1"/>
    </source>
</evidence>
<proteinExistence type="predicted"/>
<evidence type="ECO:0000313" key="2">
    <source>
        <dbReference type="Proteomes" id="UP001140096"/>
    </source>
</evidence>
<feature type="non-terminal residue" evidence="1">
    <location>
        <position position="59"/>
    </location>
</feature>